<dbReference type="GO" id="GO:0006412">
    <property type="term" value="P:translation"/>
    <property type="evidence" value="ECO:0007669"/>
    <property type="project" value="UniProtKB-UniRule"/>
</dbReference>
<organism evidence="6 7">
    <name type="scientific">Candidatus Kaiserbacteria bacterium GW2011_GWA2_49_19</name>
    <dbReference type="NCBI Taxonomy" id="1618669"/>
    <lineage>
        <taxon>Bacteria</taxon>
        <taxon>Candidatus Kaiseribacteriota</taxon>
    </lineage>
</organism>
<dbReference type="SUPFAM" id="SSF57829">
    <property type="entry name" value="Zn-binding ribosomal proteins"/>
    <property type="match status" value="1"/>
</dbReference>
<dbReference type="Proteomes" id="UP000033965">
    <property type="component" value="Unassembled WGS sequence"/>
</dbReference>
<comment type="caution">
    <text evidence="6">The sequence shown here is derived from an EMBL/GenBank/DDBJ whole genome shotgun (WGS) entry which is preliminary data.</text>
</comment>
<dbReference type="InterPro" id="IPR044957">
    <property type="entry name" value="Ribosomal_bL32_bact"/>
</dbReference>
<dbReference type="InterPro" id="IPR011332">
    <property type="entry name" value="Ribosomal_zn-bd"/>
</dbReference>
<dbReference type="AlphaFoldDB" id="A0A0G1YPA5"/>
<dbReference type="NCBIfam" id="TIGR01031">
    <property type="entry name" value="rpmF_bact"/>
    <property type="match status" value="1"/>
</dbReference>
<dbReference type="PANTHER" id="PTHR35534">
    <property type="entry name" value="50S RIBOSOMAL PROTEIN L32"/>
    <property type="match status" value="1"/>
</dbReference>
<dbReference type="HAMAP" id="MF_00340">
    <property type="entry name" value="Ribosomal_bL32"/>
    <property type="match status" value="1"/>
</dbReference>
<dbReference type="InterPro" id="IPR002677">
    <property type="entry name" value="Ribosomal_bL32"/>
</dbReference>
<evidence type="ECO:0000256" key="2">
    <source>
        <dbReference type="ARBA" id="ARBA00022980"/>
    </source>
</evidence>
<gene>
    <name evidence="5" type="primary">rpmF</name>
    <name evidence="6" type="ORF">UY44_C0016G0004</name>
</gene>
<name>A0A0G1YPA5_9BACT</name>
<dbReference type="GO" id="GO:0015934">
    <property type="term" value="C:large ribosomal subunit"/>
    <property type="evidence" value="ECO:0007669"/>
    <property type="project" value="InterPro"/>
</dbReference>
<evidence type="ECO:0000256" key="3">
    <source>
        <dbReference type="ARBA" id="ARBA00023274"/>
    </source>
</evidence>
<evidence type="ECO:0000313" key="6">
    <source>
        <dbReference type="EMBL" id="KKW08179.1"/>
    </source>
</evidence>
<sequence length="74" mass="8119">MRANRSHRGNRRGHFALKGPRFSACKDCGASHLRHRVCATCGKYKGVQVLNVLAKVEKKAKKAKATKAESGVKN</sequence>
<dbReference type="GO" id="GO:0003735">
    <property type="term" value="F:structural constituent of ribosome"/>
    <property type="evidence" value="ECO:0007669"/>
    <property type="project" value="InterPro"/>
</dbReference>
<proteinExistence type="inferred from homology"/>
<protein>
    <recommendedName>
        <fullName evidence="4 5">Large ribosomal subunit protein bL32</fullName>
    </recommendedName>
</protein>
<evidence type="ECO:0000313" key="7">
    <source>
        <dbReference type="Proteomes" id="UP000033965"/>
    </source>
</evidence>
<dbReference type="EMBL" id="LCPZ01000016">
    <property type="protein sequence ID" value="KKW08179.1"/>
    <property type="molecule type" value="Genomic_DNA"/>
</dbReference>
<comment type="similarity">
    <text evidence="1 5">Belongs to the bacterial ribosomal protein bL32 family.</text>
</comment>
<reference evidence="6 7" key="1">
    <citation type="journal article" date="2015" name="Nature">
        <title>rRNA introns, odd ribosomes, and small enigmatic genomes across a large radiation of phyla.</title>
        <authorList>
            <person name="Brown C.T."/>
            <person name="Hug L.A."/>
            <person name="Thomas B.C."/>
            <person name="Sharon I."/>
            <person name="Castelle C.J."/>
            <person name="Singh A."/>
            <person name="Wilkins M.J."/>
            <person name="Williams K.H."/>
            <person name="Banfield J.F."/>
        </authorList>
    </citation>
    <scope>NUCLEOTIDE SEQUENCE [LARGE SCALE GENOMIC DNA]</scope>
</reference>
<evidence type="ECO:0000256" key="1">
    <source>
        <dbReference type="ARBA" id="ARBA00008560"/>
    </source>
</evidence>
<dbReference type="PANTHER" id="PTHR35534:SF1">
    <property type="entry name" value="LARGE RIBOSOMAL SUBUNIT PROTEIN BL32"/>
    <property type="match status" value="1"/>
</dbReference>
<dbReference type="Pfam" id="PF01783">
    <property type="entry name" value="Ribosomal_L32p"/>
    <property type="match status" value="1"/>
</dbReference>
<evidence type="ECO:0000256" key="5">
    <source>
        <dbReference type="HAMAP-Rule" id="MF_00340"/>
    </source>
</evidence>
<evidence type="ECO:0000256" key="4">
    <source>
        <dbReference type="ARBA" id="ARBA00035178"/>
    </source>
</evidence>
<keyword evidence="2 5" id="KW-0689">Ribosomal protein</keyword>
<accession>A0A0G1YPA5</accession>
<keyword evidence="3 5" id="KW-0687">Ribonucleoprotein</keyword>